<dbReference type="InterPro" id="IPR038109">
    <property type="entry name" value="DNA_bind_recomb_sf"/>
</dbReference>
<dbReference type="InterPro" id="IPR050639">
    <property type="entry name" value="SSR_resolvase"/>
</dbReference>
<evidence type="ECO:0000256" key="2">
    <source>
        <dbReference type="ARBA" id="ARBA00023172"/>
    </source>
</evidence>
<dbReference type="Proteomes" id="UP000185911">
    <property type="component" value="Unassembled WGS sequence"/>
</dbReference>
<keyword evidence="2" id="KW-0233">DNA recombination</keyword>
<organism evidence="4 5">
    <name type="scientific">Rhodoferax antarcticus ANT.BR</name>
    <dbReference type="NCBI Taxonomy" id="1111071"/>
    <lineage>
        <taxon>Bacteria</taxon>
        <taxon>Pseudomonadati</taxon>
        <taxon>Pseudomonadota</taxon>
        <taxon>Betaproteobacteria</taxon>
        <taxon>Burkholderiales</taxon>
        <taxon>Comamonadaceae</taxon>
        <taxon>Rhodoferax</taxon>
    </lineage>
</organism>
<dbReference type="STRING" id="81479.RA876_02990"/>
<keyword evidence="5" id="KW-1185">Reference proteome</keyword>
<dbReference type="EMBL" id="MSYM01000011">
    <property type="protein sequence ID" value="OLP06967.1"/>
    <property type="molecule type" value="Genomic_DNA"/>
</dbReference>
<keyword evidence="1" id="KW-0238">DNA-binding</keyword>
<proteinExistence type="predicted"/>
<feature type="domain" description="Recombinase" evidence="3">
    <location>
        <begin position="171"/>
        <end position="284"/>
    </location>
</feature>
<gene>
    <name evidence="4" type="ORF">BLL52_1713</name>
</gene>
<dbReference type="GO" id="GO:0000150">
    <property type="term" value="F:DNA strand exchange activity"/>
    <property type="evidence" value="ECO:0007669"/>
    <property type="project" value="InterPro"/>
</dbReference>
<dbReference type="Pfam" id="PF07508">
    <property type="entry name" value="Recombinase"/>
    <property type="match status" value="1"/>
</dbReference>
<dbReference type="GO" id="GO:0003677">
    <property type="term" value="F:DNA binding"/>
    <property type="evidence" value="ECO:0007669"/>
    <property type="project" value="UniProtKB-KW"/>
</dbReference>
<dbReference type="PANTHER" id="PTHR30461">
    <property type="entry name" value="DNA-INVERTASE FROM LAMBDOID PROPHAGE"/>
    <property type="match status" value="1"/>
</dbReference>
<evidence type="ECO:0000313" key="5">
    <source>
        <dbReference type="Proteomes" id="UP000185911"/>
    </source>
</evidence>
<evidence type="ECO:0000313" key="4">
    <source>
        <dbReference type="EMBL" id="OLP06967.1"/>
    </source>
</evidence>
<dbReference type="PROSITE" id="PS51737">
    <property type="entry name" value="RECOMBINASE_DNA_BIND"/>
    <property type="match status" value="1"/>
</dbReference>
<dbReference type="CDD" id="cd00338">
    <property type="entry name" value="Ser_Recombinase"/>
    <property type="match status" value="1"/>
</dbReference>
<dbReference type="Gene3D" id="3.40.50.1390">
    <property type="entry name" value="Resolvase, N-terminal catalytic domain"/>
    <property type="match status" value="1"/>
</dbReference>
<dbReference type="InterPro" id="IPR011109">
    <property type="entry name" value="DNA_bind_recombinase_dom"/>
</dbReference>
<dbReference type="PANTHER" id="PTHR30461:SF2">
    <property type="entry name" value="SERINE RECOMBINASE PINE-RELATED"/>
    <property type="match status" value="1"/>
</dbReference>
<reference evidence="4 5" key="1">
    <citation type="submission" date="2017-01" db="EMBL/GenBank/DDBJ databases">
        <title>Genome sequence of Rhodoferax antarcticus ANT.BR, a psychrophilic purple nonsulfur bacterium from an Antarctic microbial mat.</title>
        <authorList>
            <person name="Baker J."/>
            <person name="Riester C."/>
            <person name="Skinner B."/>
            <person name="Newell A."/>
            <person name="Swingley W."/>
            <person name="Madigan M."/>
            <person name="Jung D."/>
            <person name="Asao M."/>
            <person name="Chen M."/>
            <person name="Loughlin P."/>
            <person name="Pan H."/>
            <person name="Lin S."/>
            <person name="Li N."/>
            <person name="Shaw J."/>
            <person name="Prado M."/>
            <person name="Sherman C."/>
            <person name="Li X."/>
            <person name="Tang J."/>
            <person name="Blankenship R."/>
            <person name="Zhao T."/>
            <person name="Touchman J."/>
            <person name="Sattley M."/>
        </authorList>
    </citation>
    <scope>NUCLEOTIDE SEQUENCE [LARGE SCALE GENOMIC DNA]</scope>
    <source>
        <strain evidence="4 5">ANT.BR</strain>
    </source>
</reference>
<dbReference type="Pfam" id="PF13408">
    <property type="entry name" value="Zn_ribbon_recom"/>
    <property type="match status" value="1"/>
</dbReference>
<evidence type="ECO:0000256" key="1">
    <source>
        <dbReference type="ARBA" id="ARBA00023125"/>
    </source>
</evidence>
<protein>
    <submittedName>
        <fullName evidence="4">Resolvase, N terminal domain protein</fullName>
    </submittedName>
</protein>
<dbReference type="InterPro" id="IPR006119">
    <property type="entry name" value="Resolv_N"/>
</dbReference>
<dbReference type="InterPro" id="IPR036162">
    <property type="entry name" value="Resolvase-like_N_sf"/>
</dbReference>
<dbReference type="Gene3D" id="3.90.1750.20">
    <property type="entry name" value="Putative Large Serine Recombinase, Chain B, Domain 2"/>
    <property type="match status" value="1"/>
</dbReference>
<comment type="caution">
    <text evidence="4">The sequence shown here is derived from an EMBL/GenBank/DDBJ whole genome shotgun (WGS) entry which is preliminary data.</text>
</comment>
<dbReference type="SUPFAM" id="SSF53041">
    <property type="entry name" value="Resolvase-like"/>
    <property type="match status" value="1"/>
</dbReference>
<sequence length="528" mass="59249">MTDAYSYIRFSSYAQTLGDSLRRQMKAAYEYATLNNLTLRDDFSFRDLGVSAYDRSNLEKGALSIFLRAVREGRVKRGSLLLVENLDRLTRTATYKAVALLGELVESGVTVVTLSDKMVYTAESLQDDRELFYSVMLFARGHGESKRKSELIAASYAGRRLAGSKIICNIAPGWLLKDKIAKCWLLDEAKSESVKRVFGLYLAGTSAHSICQTANAEAWPLPSMRSAHSNGWHVSLVRRVLKNPAVTGLYVERNGEEHPDFFPAVLSYGEFARAQVTADSRASFPRRRDNTRFNLFQGLIFCGYCGATMGYRDHGKKENHQMGETRRYYCSAHVRKATTTCKCRPGARETQRNLITGVYRLIADSITSDDELSRQNEELETARSVLIKVTERHARILDAIEYSDAPPKTLAPRLAAVEKQLEEATEALHQVHHRISASSSHTLDFDSVYDAISDALVTLDKSPEARDGLRLTLQRYVSKVYLYGREGLAYVVFKDTKEPHLIIASDTGVILEKTSTGIFHCVRPLLPK</sequence>
<dbReference type="AlphaFoldDB" id="A0A1Q8YG40"/>
<dbReference type="Pfam" id="PF00239">
    <property type="entry name" value="Resolvase"/>
    <property type="match status" value="1"/>
</dbReference>
<dbReference type="SMART" id="SM00857">
    <property type="entry name" value="Resolvase"/>
    <property type="match status" value="1"/>
</dbReference>
<dbReference type="InterPro" id="IPR025827">
    <property type="entry name" value="Zn_ribbon_recom_dom"/>
</dbReference>
<dbReference type="RefSeq" id="WP_075586112.1">
    <property type="nucleotide sequence ID" value="NZ_MSYM01000011.1"/>
</dbReference>
<name>A0A1Q8YG40_9BURK</name>
<evidence type="ECO:0000259" key="3">
    <source>
        <dbReference type="PROSITE" id="PS51737"/>
    </source>
</evidence>
<accession>A0A1Q8YG40</accession>